<dbReference type="Proteomes" id="UP000481153">
    <property type="component" value="Unassembled WGS sequence"/>
</dbReference>
<evidence type="ECO:0000313" key="3">
    <source>
        <dbReference type="Proteomes" id="UP000481153"/>
    </source>
</evidence>
<reference evidence="2 3" key="1">
    <citation type="submission" date="2019-07" db="EMBL/GenBank/DDBJ databases">
        <title>Genomics analysis of Aphanomyces spp. identifies a new class of oomycete effector associated with host adaptation.</title>
        <authorList>
            <person name="Gaulin E."/>
        </authorList>
    </citation>
    <scope>NUCLEOTIDE SEQUENCE [LARGE SCALE GENOMIC DNA]</scope>
    <source>
        <strain evidence="2 3">ATCC 201684</strain>
    </source>
</reference>
<dbReference type="VEuPathDB" id="FungiDB:AeMF1_000729"/>
<dbReference type="AlphaFoldDB" id="A0A6G0WUH9"/>
<proteinExistence type="predicted"/>
<comment type="caution">
    <text evidence="2">The sequence shown here is derived from an EMBL/GenBank/DDBJ whole genome shotgun (WGS) entry which is preliminary data.</text>
</comment>
<organism evidence="2 3">
    <name type="scientific">Aphanomyces euteiches</name>
    <dbReference type="NCBI Taxonomy" id="100861"/>
    <lineage>
        <taxon>Eukaryota</taxon>
        <taxon>Sar</taxon>
        <taxon>Stramenopiles</taxon>
        <taxon>Oomycota</taxon>
        <taxon>Saprolegniomycetes</taxon>
        <taxon>Saprolegniales</taxon>
        <taxon>Verrucalvaceae</taxon>
        <taxon>Aphanomyces</taxon>
    </lineage>
</organism>
<evidence type="ECO:0000313" key="1">
    <source>
        <dbReference type="EMBL" id="KAF0731150.1"/>
    </source>
</evidence>
<dbReference type="EMBL" id="VJMJ01000147">
    <property type="protein sequence ID" value="KAF0731151.1"/>
    <property type="molecule type" value="Genomic_DNA"/>
</dbReference>
<sequence length="238" mass="26999">MGGHGRALETLQEVLSHYTKEELEEIDPASIVDEVYAALRVNYSHIFESEFFQDPSNCQEVLAAIFSRRRYFLSESVGRTGMTIDRLGSFGLFRWTRDDIFEGHLECAFILLVMLVQNLAKKLGEVHELFTHSMFVWQPFEQFVAFYRRVKSIVFCETPVGLLSFHAGARFGSVNRVVIEELQPCTIVEAVQQQDTKSGVDESKMNTIVINGADALTGNICMRVQLMIDGQQVKCAMK</sequence>
<gene>
    <name evidence="1" type="ORF">Ae201684_011691</name>
    <name evidence="2" type="ORF">Ae201684_011692</name>
</gene>
<dbReference type="EMBL" id="VJMJ01000147">
    <property type="protein sequence ID" value="KAF0731150.1"/>
    <property type="molecule type" value="Genomic_DNA"/>
</dbReference>
<evidence type="ECO:0000313" key="2">
    <source>
        <dbReference type="EMBL" id="KAF0731151.1"/>
    </source>
</evidence>
<accession>A0A6G0WUH9</accession>
<keyword evidence="3" id="KW-1185">Reference proteome</keyword>
<protein>
    <submittedName>
        <fullName evidence="2">Uncharacterized protein</fullName>
    </submittedName>
</protein>
<name>A0A6G0WUH9_9STRA</name>